<dbReference type="InterPro" id="IPR050126">
    <property type="entry name" value="Ap4A_hydrolase"/>
</dbReference>
<dbReference type="PANTHER" id="PTHR42850:SF4">
    <property type="entry name" value="ZINC-DEPENDENT ENDOPOLYPHOSPHATASE"/>
    <property type="match status" value="1"/>
</dbReference>
<protein>
    <recommendedName>
        <fullName evidence="1">Calcineurin-like phosphoesterase domain-containing protein</fullName>
    </recommendedName>
</protein>
<evidence type="ECO:0000259" key="1">
    <source>
        <dbReference type="Pfam" id="PF00149"/>
    </source>
</evidence>
<name>A0A381XWA7_9ZZZZ</name>
<feature type="domain" description="Calcineurin-like phosphoesterase" evidence="1">
    <location>
        <begin position="24"/>
        <end position="195"/>
    </location>
</feature>
<dbReference type="Pfam" id="PF00149">
    <property type="entry name" value="Metallophos"/>
    <property type="match status" value="1"/>
</dbReference>
<gene>
    <name evidence="2" type="ORF">METZ01_LOCUS121555</name>
</gene>
<dbReference type="AlphaFoldDB" id="A0A381XWA7"/>
<reference evidence="2" key="1">
    <citation type="submission" date="2018-05" db="EMBL/GenBank/DDBJ databases">
        <authorList>
            <person name="Lanie J.A."/>
            <person name="Ng W.-L."/>
            <person name="Kazmierczak K.M."/>
            <person name="Andrzejewski T.M."/>
            <person name="Davidsen T.M."/>
            <person name="Wayne K.J."/>
            <person name="Tettelin H."/>
            <person name="Glass J.I."/>
            <person name="Rusch D."/>
            <person name="Podicherti R."/>
            <person name="Tsui H.-C.T."/>
            <person name="Winkler M.E."/>
        </authorList>
    </citation>
    <scope>NUCLEOTIDE SEQUENCE</scope>
</reference>
<accession>A0A381XWA7</accession>
<dbReference type="SUPFAM" id="SSF56300">
    <property type="entry name" value="Metallo-dependent phosphatases"/>
    <property type="match status" value="1"/>
</dbReference>
<proteinExistence type="predicted"/>
<dbReference type="EMBL" id="UINC01016514">
    <property type="protein sequence ID" value="SVA68701.1"/>
    <property type="molecule type" value="Genomic_DNA"/>
</dbReference>
<organism evidence="2">
    <name type="scientific">marine metagenome</name>
    <dbReference type="NCBI Taxonomy" id="408172"/>
    <lineage>
        <taxon>unclassified sequences</taxon>
        <taxon>metagenomes</taxon>
        <taxon>ecological metagenomes</taxon>
    </lineage>
</organism>
<dbReference type="PANTHER" id="PTHR42850">
    <property type="entry name" value="METALLOPHOSPHOESTERASE"/>
    <property type="match status" value="1"/>
</dbReference>
<dbReference type="GO" id="GO:0005737">
    <property type="term" value="C:cytoplasm"/>
    <property type="evidence" value="ECO:0007669"/>
    <property type="project" value="TreeGrafter"/>
</dbReference>
<sequence length="264" mass="29186">MGSTHRDAELEAALQAALDAGNSVWVVGDVHGCRQTFEALLDKLELGEGDMVLCVGDLVDRGPDSHGVLTIVHESDEINSLMGNHEKIMADALRDSSTRLAFFWQNRIGGGQTLNSFPGNAEQQRQRAIEWLEFTDALPTEVTLDRFRIVHAGYQTHLPLEDQTDEDRLKSRTVFLAERPLDDQRQIIAGHTPVQKLGTFGVEPPADGIWASEVTTADGRPAVLIIDTGVVLERSQRPRLSAIDLQTGRVEEVERIETFNEAPD</sequence>
<evidence type="ECO:0000313" key="2">
    <source>
        <dbReference type="EMBL" id="SVA68701.1"/>
    </source>
</evidence>
<dbReference type="InterPro" id="IPR029052">
    <property type="entry name" value="Metallo-depent_PP-like"/>
</dbReference>
<dbReference type="Gene3D" id="3.60.21.10">
    <property type="match status" value="1"/>
</dbReference>
<dbReference type="GO" id="GO:0016791">
    <property type="term" value="F:phosphatase activity"/>
    <property type="evidence" value="ECO:0007669"/>
    <property type="project" value="TreeGrafter"/>
</dbReference>
<dbReference type="InterPro" id="IPR004843">
    <property type="entry name" value="Calcineurin-like_PHP"/>
</dbReference>